<gene>
    <name evidence="4" type="ordered locus">Paes_0726</name>
</gene>
<evidence type="ECO:0000259" key="3">
    <source>
        <dbReference type="SMART" id="SM01027"/>
    </source>
</evidence>
<dbReference type="STRING" id="290512.Paes_0726"/>
<dbReference type="Pfam" id="PF10996">
    <property type="entry name" value="Beta-Casp"/>
    <property type="match status" value="1"/>
</dbReference>
<keyword evidence="1" id="KW-0378">Hydrolase</keyword>
<dbReference type="PANTHER" id="PTHR11203">
    <property type="entry name" value="CLEAVAGE AND POLYADENYLATION SPECIFICITY FACTOR FAMILY MEMBER"/>
    <property type="match status" value="1"/>
</dbReference>
<dbReference type="GO" id="GO:0016787">
    <property type="term" value="F:hydrolase activity"/>
    <property type="evidence" value="ECO:0007669"/>
    <property type="project" value="UniProtKB-KW"/>
</dbReference>
<evidence type="ECO:0000256" key="1">
    <source>
        <dbReference type="ARBA" id="ARBA00022801"/>
    </source>
</evidence>
<evidence type="ECO:0000313" key="5">
    <source>
        <dbReference type="Proteomes" id="UP000002725"/>
    </source>
</evidence>
<dbReference type="InterPro" id="IPR001279">
    <property type="entry name" value="Metallo-B-lactamas"/>
</dbReference>
<dbReference type="Pfam" id="PF07521">
    <property type="entry name" value="RMMBL"/>
    <property type="match status" value="1"/>
</dbReference>
<dbReference type="InterPro" id="IPR050698">
    <property type="entry name" value="MBL"/>
</dbReference>
<dbReference type="PANTHER" id="PTHR11203:SF37">
    <property type="entry name" value="INTEGRATOR COMPLEX SUBUNIT 11"/>
    <property type="match status" value="1"/>
</dbReference>
<dbReference type="Proteomes" id="UP000002725">
    <property type="component" value="Chromosome"/>
</dbReference>
<dbReference type="AlphaFoldDB" id="B4S6L8"/>
<dbReference type="KEGG" id="paa:Paes_0726"/>
<proteinExistence type="predicted"/>
<dbReference type="SMART" id="SM01027">
    <property type="entry name" value="Beta-Casp"/>
    <property type="match status" value="1"/>
</dbReference>
<dbReference type="eggNOG" id="COG1236">
    <property type="taxonomic scope" value="Bacteria"/>
</dbReference>
<dbReference type="GO" id="GO:0004521">
    <property type="term" value="F:RNA endonuclease activity"/>
    <property type="evidence" value="ECO:0007669"/>
    <property type="project" value="TreeGrafter"/>
</dbReference>
<sequence length="465" mass="51867">MELEFYGATGRITGSCHILRSSGYTILVDCGLIQGSAEEEALNREPFPFDPRAIDAVVLTHGHIDHSGRLPLLVKEGFRGPVFTQQATRDLSLVLLQDSARLGEQDARYKNRQRAKKKLDPIEPLYRVEDAIEAVNSMVPLPYEAEKEILPGITITFHDAGHILGSAIVAFMLNENGVRRRLVFSGDLGQYDTPILNDPALIEHADAVVIESTYGDRLHRERDETLQEIGRILQDAWDEGGNILIPAFAIGRSQELLYLFAKYAREWELDRWQIFLDSPMAIEASAIYWDHPELYDEEARLFRSNIGSMARPQNLHFTRSAEESRTINDIGKGAIIIAGSGMCNGGRILYHLKHNLGCSACHIMITGYQAEGTPGRRLVNGEETMRIHGSEYRVAARVHTLGGLSAHGDQRDLLRWAGGFKSRPRFFVVHGEDEPKVVLAEKLRELKGSDVIIPGPGEIFDLAPA</sequence>
<evidence type="ECO:0000259" key="2">
    <source>
        <dbReference type="SMART" id="SM00849"/>
    </source>
</evidence>
<dbReference type="RefSeq" id="WP_012505310.1">
    <property type="nucleotide sequence ID" value="NC_011059.1"/>
</dbReference>
<dbReference type="Gene3D" id="3.40.50.10890">
    <property type="match status" value="1"/>
</dbReference>
<dbReference type="EMBL" id="CP001108">
    <property type="protein sequence ID" value="ACF45773.1"/>
    <property type="molecule type" value="Genomic_DNA"/>
</dbReference>
<evidence type="ECO:0000313" key="4">
    <source>
        <dbReference type="EMBL" id="ACF45773.1"/>
    </source>
</evidence>
<organism evidence="4 5">
    <name type="scientific">Prosthecochloris aestuarii (strain DSM 271 / SK 413)</name>
    <dbReference type="NCBI Taxonomy" id="290512"/>
    <lineage>
        <taxon>Bacteria</taxon>
        <taxon>Pseudomonadati</taxon>
        <taxon>Chlorobiota</taxon>
        <taxon>Chlorobiia</taxon>
        <taxon>Chlorobiales</taxon>
        <taxon>Chlorobiaceae</taxon>
        <taxon>Prosthecochloris</taxon>
    </lineage>
</organism>
<feature type="domain" description="Beta-Casp" evidence="3">
    <location>
        <begin position="253"/>
        <end position="378"/>
    </location>
</feature>
<dbReference type="InterPro" id="IPR022712">
    <property type="entry name" value="Beta_Casp"/>
</dbReference>
<keyword evidence="5" id="KW-1185">Reference proteome</keyword>
<dbReference type="SUPFAM" id="SSF56281">
    <property type="entry name" value="Metallo-hydrolase/oxidoreductase"/>
    <property type="match status" value="1"/>
</dbReference>
<feature type="domain" description="Metallo-beta-lactamase" evidence="2">
    <location>
        <begin position="13"/>
        <end position="244"/>
    </location>
</feature>
<dbReference type="HOGENOM" id="CLU_009673_5_2_10"/>
<name>B4S6L8_PROA2</name>
<dbReference type="InterPro" id="IPR011108">
    <property type="entry name" value="RMMBL"/>
</dbReference>
<dbReference type="Gene3D" id="3.60.15.10">
    <property type="entry name" value="Ribonuclease Z/Hydroxyacylglutathione hydrolase-like"/>
    <property type="match status" value="1"/>
</dbReference>
<dbReference type="CDD" id="cd16295">
    <property type="entry name" value="TTHA0252-CPSF-like_MBL-fold"/>
    <property type="match status" value="1"/>
</dbReference>
<dbReference type="InterPro" id="IPR036866">
    <property type="entry name" value="RibonucZ/Hydroxyglut_hydro"/>
</dbReference>
<protein>
    <submittedName>
        <fullName evidence="4">Beta-lactamase domain protein</fullName>
    </submittedName>
</protein>
<dbReference type="SMART" id="SM00849">
    <property type="entry name" value="Lactamase_B"/>
    <property type="match status" value="1"/>
</dbReference>
<accession>B4S6L8</accession>
<dbReference type="Pfam" id="PF00753">
    <property type="entry name" value="Lactamase_B"/>
    <property type="match status" value="1"/>
</dbReference>
<reference evidence="4" key="1">
    <citation type="submission" date="2008-06" db="EMBL/GenBank/DDBJ databases">
        <title>Complete sequence of chromosome of Prosthecochloris aestuarii DSM 271.</title>
        <authorList>
            <consortium name="US DOE Joint Genome Institute"/>
            <person name="Lucas S."/>
            <person name="Copeland A."/>
            <person name="Lapidus A."/>
            <person name="Glavina del Rio T."/>
            <person name="Dalin E."/>
            <person name="Tice H."/>
            <person name="Bruce D."/>
            <person name="Goodwin L."/>
            <person name="Pitluck S."/>
            <person name="Schmutz J."/>
            <person name="Larimer F."/>
            <person name="Land M."/>
            <person name="Hauser L."/>
            <person name="Kyrpides N."/>
            <person name="Anderson I."/>
            <person name="Liu Z."/>
            <person name="Li T."/>
            <person name="Zhao F."/>
            <person name="Overmann J."/>
            <person name="Bryant D.A."/>
            <person name="Richardson P."/>
        </authorList>
    </citation>
    <scope>NUCLEOTIDE SEQUENCE [LARGE SCALE GENOMIC DNA]</scope>
    <source>
        <strain evidence="4">DSM 271</strain>
    </source>
</reference>